<sequence>MGCVYLAPGPTTRFFINVERMRSGLERKEVTLSDGARVVYLEGGNGEPLMLLHGFSDDKDNFVYVARGLVGSYRVIIPDINGFGESSRPEGANYGAEAQSQRMRAFAAALGLKRLHLGGSSMGGQIALLYAADHPDEVQSLWLLDAGGLRTAPPSDMDKMKVNPKKDFDAEADLAMSDPPFIPKPMMDYIGQERAKNEGMEKIIAQHLSHEPGVEERIKGLGTPSLIVWGAQDRMLNPAGAQILHRLLPRSQVIIMPNTGHLPMLEQPEKRIVSHDVVYEDFAGIGV</sequence>
<reference evidence="2 3" key="1">
    <citation type="submission" date="2019-11" db="EMBL/GenBank/DDBJ databases">
        <title>Type strains purchased from KCTC, JCM and DSMZ.</title>
        <authorList>
            <person name="Lu H."/>
        </authorList>
    </citation>
    <scope>NUCLEOTIDE SEQUENCE [LARGE SCALE GENOMIC DNA]</scope>
    <source>
        <strain evidence="2 3">KCTC 22382</strain>
    </source>
</reference>
<evidence type="ECO:0000259" key="1">
    <source>
        <dbReference type="Pfam" id="PF00561"/>
    </source>
</evidence>
<dbReference type="Gene3D" id="3.40.50.1820">
    <property type="entry name" value="alpha/beta hydrolase"/>
    <property type="match status" value="1"/>
</dbReference>
<dbReference type="AlphaFoldDB" id="A0A6L6PQT0"/>
<dbReference type="InterPro" id="IPR000073">
    <property type="entry name" value="AB_hydrolase_1"/>
</dbReference>
<gene>
    <name evidence="2" type="ORF">GM676_27025</name>
</gene>
<evidence type="ECO:0000313" key="3">
    <source>
        <dbReference type="Proteomes" id="UP000475582"/>
    </source>
</evidence>
<feature type="domain" description="AB hydrolase-1" evidence="1">
    <location>
        <begin position="48"/>
        <end position="267"/>
    </location>
</feature>
<dbReference type="EMBL" id="WNKY01000051">
    <property type="protein sequence ID" value="MTV41222.1"/>
    <property type="molecule type" value="Genomic_DNA"/>
</dbReference>
<protein>
    <submittedName>
        <fullName evidence="2">Alpha/beta fold hydrolase</fullName>
    </submittedName>
</protein>
<keyword evidence="2" id="KW-0378">Hydrolase</keyword>
<dbReference type="GO" id="GO:0016020">
    <property type="term" value="C:membrane"/>
    <property type="evidence" value="ECO:0007669"/>
    <property type="project" value="TreeGrafter"/>
</dbReference>
<dbReference type="Pfam" id="PF00561">
    <property type="entry name" value="Abhydrolase_1"/>
    <property type="match status" value="1"/>
</dbReference>
<name>A0A6L6PQT0_9BURK</name>
<dbReference type="GO" id="GO:0016787">
    <property type="term" value="F:hydrolase activity"/>
    <property type="evidence" value="ECO:0007669"/>
    <property type="project" value="UniProtKB-KW"/>
</dbReference>
<organism evidence="2 3">
    <name type="scientific">Duganella radicis</name>
    <dbReference type="NCBI Taxonomy" id="551988"/>
    <lineage>
        <taxon>Bacteria</taxon>
        <taxon>Pseudomonadati</taxon>
        <taxon>Pseudomonadota</taxon>
        <taxon>Betaproteobacteria</taxon>
        <taxon>Burkholderiales</taxon>
        <taxon>Oxalobacteraceae</taxon>
        <taxon>Telluria group</taxon>
        <taxon>Duganella</taxon>
    </lineage>
</organism>
<comment type="caution">
    <text evidence="2">The sequence shown here is derived from an EMBL/GenBank/DDBJ whole genome shotgun (WGS) entry which is preliminary data.</text>
</comment>
<dbReference type="PANTHER" id="PTHR43798:SF33">
    <property type="entry name" value="HYDROLASE, PUTATIVE (AFU_ORTHOLOGUE AFUA_2G14860)-RELATED"/>
    <property type="match status" value="1"/>
</dbReference>
<dbReference type="InterPro" id="IPR050266">
    <property type="entry name" value="AB_hydrolase_sf"/>
</dbReference>
<evidence type="ECO:0000313" key="2">
    <source>
        <dbReference type="EMBL" id="MTV41222.1"/>
    </source>
</evidence>
<accession>A0A6L6PQT0</accession>
<keyword evidence="3" id="KW-1185">Reference proteome</keyword>
<dbReference type="PANTHER" id="PTHR43798">
    <property type="entry name" value="MONOACYLGLYCEROL LIPASE"/>
    <property type="match status" value="1"/>
</dbReference>
<dbReference type="PRINTS" id="PR00111">
    <property type="entry name" value="ABHYDROLASE"/>
</dbReference>
<dbReference type="Proteomes" id="UP000475582">
    <property type="component" value="Unassembled WGS sequence"/>
</dbReference>
<dbReference type="InterPro" id="IPR029058">
    <property type="entry name" value="AB_hydrolase_fold"/>
</dbReference>
<dbReference type="SUPFAM" id="SSF53474">
    <property type="entry name" value="alpha/beta-Hydrolases"/>
    <property type="match status" value="1"/>
</dbReference>
<proteinExistence type="predicted"/>